<dbReference type="EMBL" id="CM042013">
    <property type="protein sequence ID" value="KAI3738633.1"/>
    <property type="molecule type" value="Genomic_DNA"/>
</dbReference>
<organism evidence="1 2">
    <name type="scientific">Cichorium intybus</name>
    <name type="common">Chicory</name>
    <dbReference type="NCBI Taxonomy" id="13427"/>
    <lineage>
        <taxon>Eukaryota</taxon>
        <taxon>Viridiplantae</taxon>
        <taxon>Streptophyta</taxon>
        <taxon>Embryophyta</taxon>
        <taxon>Tracheophyta</taxon>
        <taxon>Spermatophyta</taxon>
        <taxon>Magnoliopsida</taxon>
        <taxon>eudicotyledons</taxon>
        <taxon>Gunneridae</taxon>
        <taxon>Pentapetalae</taxon>
        <taxon>asterids</taxon>
        <taxon>campanulids</taxon>
        <taxon>Asterales</taxon>
        <taxon>Asteraceae</taxon>
        <taxon>Cichorioideae</taxon>
        <taxon>Cichorieae</taxon>
        <taxon>Cichoriinae</taxon>
        <taxon>Cichorium</taxon>
    </lineage>
</organism>
<evidence type="ECO:0000313" key="1">
    <source>
        <dbReference type="EMBL" id="KAI3738633.1"/>
    </source>
</evidence>
<protein>
    <submittedName>
        <fullName evidence="1">Uncharacterized protein</fullName>
    </submittedName>
</protein>
<gene>
    <name evidence="1" type="ORF">L2E82_28678</name>
</gene>
<proteinExistence type="predicted"/>
<sequence length="205" mass="22998">MAGFFNWIVALRPTPPSPKKTSPPILTAQIITSYRSALSESLFLGHRFSISALREYLDFISVQLDVTSLSNYAPSRLISSFFFRRTYRVTILSINVSDNYLLSSDCISIRILRVSRSVNFQTSFCRFASESGVESGMMVAEAPFRAREHLLEKQKLFQSIHKHTHLKSPMDKVTSVAIPLALAGSCLFLIGRGIYNMSHGIGKKE</sequence>
<dbReference type="Proteomes" id="UP001055811">
    <property type="component" value="Linkage Group LG05"/>
</dbReference>
<keyword evidence="2" id="KW-1185">Reference proteome</keyword>
<reference evidence="2" key="1">
    <citation type="journal article" date="2022" name="Mol. Ecol. Resour.">
        <title>The genomes of chicory, endive, great burdock and yacon provide insights into Asteraceae palaeo-polyploidization history and plant inulin production.</title>
        <authorList>
            <person name="Fan W."/>
            <person name="Wang S."/>
            <person name="Wang H."/>
            <person name="Wang A."/>
            <person name="Jiang F."/>
            <person name="Liu H."/>
            <person name="Zhao H."/>
            <person name="Xu D."/>
            <person name="Zhang Y."/>
        </authorList>
    </citation>
    <scope>NUCLEOTIDE SEQUENCE [LARGE SCALE GENOMIC DNA]</scope>
    <source>
        <strain evidence="2">cv. Punajuju</strain>
    </source>
</reference>
<reference evidence="1 2" key="2">
    <citation type="journal article" date="2022" name="Mol. Ecol. Resour.">
        <title>The genomes of chicory, endive, great burdock and yacon provide insights into Asteraceae paleo-polyploidization history and plant inulin production.</title>
        <authorList>
            <person name="Fan W."/>
            <person name="Wang S."/>
            <person name="Wang H."/>
            <person name="Wang A."/>
            <person name="Jiang F."/>
            <person name="Liu H."/>
            <person name="Zhao H."/>
            <person name="Xu D."/>
            <person name="Zhang Y."/>
        </authorList>
    </citation>
    <scope>NUCLEOTIDE SEQUENCE [LARGE SCALE GENOMIC DNA]</scope>
    <source>
        <strain evidence="2">cv. Punajuju</strain>
        <tissue evidence="1">Leaves</tissue>
    </source>
</reference>
<accession>A0ACB9CWU0</accession>
<evidence type="ECO:0000313" key="2">
    <source>
        <dbReference type="Proteomes" id="UP001055811"/>
    </source>
</evidence>
<comment type="caution">
    <text evidence="1">The sequence shown here is derived from an EMBL/GenBank/DDBJ whole genome shotgun (WGS) entry which is preliminary data.</text>
</comment>
<name>A0ACB9CWU0_CICIN</name>